<dbReference type="STRING" id="966.BTA35_0207955"/>
<dbReference type="PRINTS" id="PR01438">
    <property type="entry name" value="UNVRSLSTRESS"/>
</dbReference>
<dbReference type="Gene3D" id="3.40.50.620">
    <property type="entry name" value="HUPs"/>
    <property type="match status" value="1"/>
</dbReference>
<evidence type="ECO:0000313" key="8">
    <source>
        <dbReference type="Proteomes" id="UP000190064"/>
    </source>
</evidence>
<dbReference type="PANTHER" id="PTHR46268:SF23">
    <property type="entry name" value="UNIVERSAL STRESS PROTEIN A-RELATED"/>
    <property type="match status" value="1"/>
</dbReference>
<protein>
    <recommendedName>
        <fullName evidence="5">Universal stress protein</fullName>
    </recommendedName>
</protein>
<dbReference type="RefSeq" id="WP_078319265.1">
    <property type="nucleotide sequence ID" value="NZ_FXTS01000012.1"/>
</dbReference>
<comment type="caution">
    <text evidence="7">The sequence shown here is derived from an EMBL/GenBank/DDBJ whole genome shotgun (WGS) entry which is preliminary data.</text>
</comment>
<comment type="similarity">
    <text evidence="2 5">Belongs to the universal stress protein A family.</text>
</comment>
<comment type="subcellular location">
    <subcellularLocation>
        <location evidence="1 5">Cytoplasm</location>
    </subcellularLocation>
</comment>
<keyword evidence="4 5" id="KW-0963">Cytoplasm</keyword>
<dbReference type="InterPro" id="IPR006016">
    <property type="entry name" value="UspA"/>
</dbReference>
<dbReference type="Proteomes" id="UP000190064">
    <property type="component" value="Unassembled WGS sequence"/>
</dbReference>
<dbReference type="Pfam" id="PF00582">
    <property type="entry name" value="Usp"/>
    <property type="match status" value="1"/>
</dbReference>
<evidence type="ECO:0000259" key="6">
    <source>
        <dbReference type="Pfam" id="PF00582"/>
    </source>
</evidence>
<feature type="domain" description="UspA" evidence="6">
    <location>
        <begin position="4"/>
        <end position="141"/>
    </location>
</feature>
<evidence type="ECO:0000256" key="5">
    <source>
        <dbReference type="PIRNR" id="PIRNR006276"/>
    </source>
</evidence>
<keyword evidence="8" id="KW-1185">Reference proteome</keyword>
<name>A0A1T1HDN1_OCELI</name>
<sequence>MSQYKHVLIAVDLTDESGQVIEKGKAIAERNGANISLIHALEPLGFAYGGDIPMDLTTIQEQLEQHAKAKLADLAAPLNIPQEQQHILVGVPDSEIHRMAKDQGVDLIVVGSHGRHGLSLLLGSTSTGVLHGAKCDVLAVRIQKDK</sequence>
<gene>
    <name evidence="7" type="ORF">BTA35_0207955</name>
</gene>
<evidence type="ECO:0000256" key="4">
    <source>
        <dbReference type="ARBA" id="ARBA00022490"/>
    </source>
</evidence>
<reference evidence="7" key="1">
    <citation type="submission" date="2017-02" db="EMBL/GenBank/DDBJ databases">
        <title>Draft Genome Sequence of the Salt Water Bacterium Oceanospirillum linum ATCC 11336.</title>
        <authorList>
            <person name="Trachtenberg A.M."/>
            <person name="Carney J.G."/>
            <person name="Linnane J.D."/>
            <person name="Rheaume B.A."/>
            <person name="Pitts N.L."/>
            <person name="Mykles D.L."/>
            <person name="Maclea K.S."/>
        </authorList>
    </citation>
    <scope>NUCLEOTIDE SEQUENCE [LARGE SCALE GENOMIC DNA]</scope>
    <source>
        <strain evidence="7">ATCC 11336</strain>
    </source>
</reference>
<dbReference type="GO" id="GO:0005737">
    <property type="term" value="C:cytoplasm"/>
    <property type="evidence" value="ECO:0007669"/>
    <property type="project" value="UniProtKB-SubCell"/>
</dbReference>
<accession>A0A1T1HDN1</accession>
<dbReference type="SUPFAM" id="SSF52402">
    <property type="entry name" value="Adenine nucleotide alpha hydrolases-like"/>
    <property type="match status" value="1"/>
</dbReference>
<comment type="subunit">
    <text evidence="3">Homodimer.</text>
</comment>
<organism evidence="7 8">
    <name type="scientific">Oceanospirillum linum</name>
    <dbReference type="NCBI Taxonomy" id="966"/>
    <lineage>
        <taxon>Bacteria</taxon>
        <taxon>Pseudomonadati</taxon>
        <taxon>Pseudomonadota</taxon>
        <taxon>Gammaproteobacteria</taxon>
        <taxon>Oceanospirillales</taxon>
        <taxon>Oceanospirillaceae</taxon>
        <taxon>Oceanospirillum</taxon>
    </lineage>
</organism>
<dbReference type="EMBL" id="MTSD02000002">
    <property type="protein sequence ID" value="OOV87912.1"/>
    <property type="molecule type" value="Genomic_DNA"/>
</dbReference>
<proteinExistence type="inferred from homology"/>
<dbReference type="AlphaFoldDB" id="A0A1T1HDN1"/>
<dbReference type="PIRSF" id="PIRSF006276">
    <property type="entry name" value="UspA"/>
    <property type="match status" value="1"/>
</dbReference>
<dbReference type="InterPro" id="IPR014729">
    <property type="entry name" value="Rossmann-like_a/b/a_fold"/>
</dbReference>
<evidence type="ECO:0000256" key="3">
    <source>
        <dbReference type="ARBA" id="ARBA00011738"/>
    </source>
</evidence>
<evidence type="ECO:0000313" key="7">
    <source>
        <dbReference type="EMBL" id="OOV87912.1"/>
    </source>
</evidence>
<dbReference type="PANTHER" id="PTHR46268">
    <property type="entry name" value="STRESS RESPONSE PROTEIN NHAX"/>
    <property type="match status" value="1"/>
</dbReference>
<evidence type="ECO:0000256" key="1">
    <source>
        <dbReference type="ARBA" id="ARBA00004496"/>
    </source>
</evidence>
<dbReference type="InterPro" id="IPR006015">
    <property type="entry name" value="Universal_stress_UspA"/>
</dbReference>
<evidence type="ECO:0000256" key="2">
    <source>
        <dbReference type="ARBA" id="ARBA00008791"/>
    </source>
</evidence>